<evidence type="ECO:0000256" key="1">
    <source>
        <dbReference type="ARBA" id="ARBA00004141"/>
    </source>
</evidence>
<feature type="transmembrane region" description="Helical" evidence="7">
    <location>
        <begin position="159"/>
        <end position="181"/>
    </location>
</feature>
<evidence type="ECO:0000313" key="9">
    <source>
        <dbReference type="EMBL" id="GBF91339.1"/>
    </source>
</evidence>
<dbReference type="AlphaFoldDB" id="A0A2V0NVH7"/>
<name>A0A2V0NVH7_9CHLO</name>
<dbReference type="PANTHER" id="PTHR16172:SF41">
    <property type="entry name" value="MAJOR FACILITATOR SUPERFAMILY DOMAIN-CONTAINING PROTEIN 6-LIKE"/>
    <property type="match status" value="1"/>
</dbReference>
<evidence type="ECO:0000256" key="3">
    <source>
        <dbReference type="ARBA" id="ARBA00022692"/>
    </source>
</evidence>
<evidence type="ECO:0000313" key="10">
    <source>
        <dbReference type="Proteomes" id="UP000247498"/>
    </source>
</evidence>
<feature type="transmembrane region" description="Helical" evidence="7">
    <location>
        <begin position="134"/>
        <end position="153"/>
    </location>
</feature>
<feature type="transmembrane region" description="Helical" evidence="7">
    <location>
        <begin position="98"/>
        <end position="122"/>
    </location>
</feature>
<feature type="transmembrane region" description="Helical" evidence="7">
    <location>
        <begin position="476"/>
        <end position="496"/>
    </location>
</feature>
<evidence type="ECO:0000256" key="6">
    <source>
        <dbReference type="SAM" id="MobiDB-lite"/>
    </source>
</evidence>
<dbReference type="EMBL" id="BDRX01000023">
    <property type="protein sequence ID" value="GBF91339.1"/>
    <property type="molecule type" value="Genomic_DNA"/>
</dbReference>
<feature type="region of interest" description="Disordered" evidence="6">
    <location>
        <begin position="224"/>
        <end position="251"/>
    </location>
</feature>
<evidence type="ECO:0000256" key="7">
    <source>
        <dbReference type="SAM" id="Phobius"/>
    </source>
</evidence>
<keyword evidence="3 7" id="KW-0812">Transmembrane</keyword>
<sequence length="558" mass="56265">MRLSARGARVLAGFWYLSYYAGISAIQPYYNVYFQWRGLSDAEIGILSAARQWVSVPAGFLWSAAADRLGAHRGALLVALAASAAARLALMWGSTFPVLLGTALVDQFFASPVTVLADAMMMSAAAKDGEYGRIRAWGALGWGAFAVPAGAIIDRWGYMAGFLASVLLTLPCGPATAAFRFKGREQGAGERGGEAAEGAAAGAAAAAAALDAIAVATAAAGGGAPATPRAGGGGGGRGGPPAGGARAGGGGGGALGGGPKGLRAASEALSFYSEGAAASDADEADDQDDARAPASARAASCAAVAVDLSRGACGTAAAAAAEADARLAAAALPLRARLGALLSSLDVWLFLWQALLQGYGLGLCQSFLFITLARMEGSAKLMGLTITVDCLAEFPAFWFKEQVLRVLPVDVLLHAAVAGYALRLALYSQLPLWGSPWLVLPVQLLHGLTYAWGWGAGTVKGGRLAPPGLQATMQGLFQGAYVGVGAGLGALAGGWLSQLYGIQKMWGAAALTLLAGWVLLGAASAAAAAARACAARRRARRLQWRGAEGGCCGCCGGV</sequence>
<organism evidence="9 10">
    <name type="scientific">Raphidocelis subcapitata</name>
    <dbReference type="NCBI Taxonomy" id="307507"/>
    <lineage>
        <taxon>Eukaryota</taxon>
        <taxon>Viridiplantae</taxon>
        <taxon>Chlorophyta</taxon>
        <taxon>core chlorophytes</taxon>
        <taxon>Chlorophyceae</taxon>
        <taxon>CS clade</taxon>
        <taxon>Sphaeropleales</taxon>
        <taxon>Selenastraceae</taxon>
        <taxon>Raphidocelis</taxon>
    </lineage>
</organism>
<keyword evidence="5 7" id="KW-0472">Membrane</keyword>
<dbReference type="InterPro" id="IPR024989">
    <property type="entry name" value="MFS_assoc_dom"/>
</dbReference>
<dbReference type="Pfam" id="PF12832">
    <property type="entry name" value="MFS_1_like"/>
    <property type="match status" value="1"/>
</dbReference>
<accession>A0A2V0NVH7</accession>
<comment type="subcellular location">
    <subcellularLocation>
        <location evidence="1">Membrane</location>
        <topology evidence="1">Multi-pass membrane protein</topology>
    </subcellularLocation>
</comment>
<keyword evidence="10" id="KW-1185">Reference proteome</keyword>
<gene>
    <name evidence="9" type="ORF">Rsub_03659</name>
</gene>
<dbReference type="SUPFAM" id="SSF103473">
    <property type="entry name" value="MFS general substrate transporter"/>
    <property type="match status" value="1"/>
</dbReference>
<dbReference type="Gene3D" id="1.20.1250.20">
    <property type="entry name" value="MFS general substrate transporter like domains"/>
    <property type="match status" value="2"/>
</dbReference>
<evidence type="ECO:0000259" key="8">
    <source>
        <dbReference type="Pfam" id="PF12832"/>
    </source>
</evidence>
<dbReference type="GO" id="GO:0016020">
    <property type="term" value="C:membrane"/>
    <property type="evidence" value="ECO:0007669"/>
    <property type="project" value="UniProtKB-SubCell"/>
</dbReference>
<dbReference type="InterPro" id="IPR036259">
    <property type="entry name" value="MFS_trans_sf"/>
</dbReference>
<comment type="caution">
    <text evidence="9">The sequence shown here is derived from an EMBL/GenBank/DDBJ whole genome shotgun (WGS) entry which is preliminary data.</text>
</comment>
<evidence type="ECO:0000256" key="4">
    <source>
        <dbReference type="ARBA" id="ARBA00022989"/>
    </source>
</evidence>
<keyword evidence="4 7" id="KW-1133">Transmembrane helix</keyword>
<dbReference type="OrthoDB" id="515887at2759"/>
<dbReference type="InParanoid" id="A0A2V0NVH7"/>
<proteinExistence type="inferred from homology"/>
<reference evidence="9 10" key="1">
    <citation type="journal article" date="2018" name="Sci. Rep.">
        <title>Raphidocelis subcapitata (=Pseudokirchneriella subcapitata) provides an insight into genome evolution and environmental adaptations in the Sphaeropleales.</title>
        <authorList>
            <person name="Suzuki S."/>
            <person name="Yamaguchi H."/>
            <person name="Nakajima N."/>
            <person name="Kawachi M."/>
        </authorList>
    </citation>
    <scope>NUCLEOTIDE SEQUENCE [LARGE SCALE GENOMIC DNA]</scope>
    <source>
        <strain evidence="9 10">NIES-35</strain>
    </source>
</reference>
<feature type="domain" description="Major facilitator superfamily associated" evidence="8">
    <location>
        <begin position="15"/>
        <end position="506"/>
    </location>
</feature>
<comment type="similarity">
    <text evidence="2">Belongs to the major facilitator superfamily. MFSD6 family.</text>
</comment>
<evidence type="ECO:0000256" key="2">
    <source>
        <dbReference type="ARBA" id="ARBA00005241"/>
    </source>
</evidence>
<dbReference type="InterPro" id="IPR051717">
    <property type="entry name" value="MFS_MFSD6"/>
</dbReference>
<evidence type="ECO:0000256" key="5">
    <source>
        <dbReference type="ARBA" id="ARBA00023136"/>
    </source>
</evidence>
<dbReference type="Proteomes" id="UP000247498">
    <property type="component" value="Unassembled WGS sequence"/>
</dbReference>
<dbReference type="PANTHER" id="PTHR16172">
    <property type="entry name" value="MAJOR FACILITATOR SUPERFAMILY DOMAIN-CONTAINING PROTEIN 6-LIKE"/>
    <property type="match status" value="1"/>
</dbReference>
<feature type="transmembrane region" description="Helical" evidence="7">
    <location>
        <begin position="508"/>
        <end position="534"/>
    </location>
</feature>
<protein>
    <recommendedName>
        <fullName evidence="8">Major facilitator superfamily associated domain-containing protein</fullName>
    </recommendedName>
</protein>
<feature type="transmembrane region" description="Helical" evidence="7">
    <location>
        <begin position="347"/>
        <end position="369"/>
    </location>
</feature>
<feature type="transmembrane region" description="Helical" evidence="7">
    <location>
        <begin position="12"/>
        <end position="30"/>
    </location>
</feature>